<organism evidence="1 2">
    <name type="scientific">Methylosinus trichosporium (strain ATCC 35070 / NCIMB 11131 / UNIQEM 75 / OB3b)</name>
    <dbReference type="NCBI Taxonomy" id="595536"/>
    <lineage>
        <taxon>Bacteria</taxon>
        <taxon>Pseudomonadati</taxon>
        <taxon>Pseudomonadota</taxon>
        <taxon>Alphaproteobacteria</taxon>
        <taxon>Hyphomicrobiales</taxon>
        <taxon>Methylocystaceae</taxon>
        <taxon>Methylosinus</taxon>
    </lineage>
</organism>
<name>A0A2D2D452_METT3</name>
<sequence>MQRPKLRRHDKIHRSTEQMSILTAYENFTFSIIPCDLHVAREMIRRQGAQWENIFEIDEDVHRDVRIIYDSPDGPKRYPSINVGILLSEVDGNDGKKTLFVSSVTDGYSSMIFCISKLIPGAHFKFDVSRPDLLYPGNAIRVLEDGKNVRTVYSMRDGERWVFFENGHPFPFEETDLYLARRKRDRLTPEIISTYLERIGYGSLKREFWINATAPARLLAMSSFRFCRPDDNINT</sequence>
<protein>
    <submittedName>
        <fullName evidence="1">Uncharacterized protein</fullName>
    </submittedName>
</protein>
<dbReference type="RefSeq" id="WP_003612583.1">
    <property type="nucleotide sequence ID" value="NZ_ADVE02000001.1"/>
</dbReference>
<gene>
    <name evidence="1" type="ORF">CQW49_19150</name>
</gene>
<dbReference type="Proteomes" id="UP000230709">
    <property type="component" value="Chromosome"/>
</dbReference>
<proteinExistence type="predicted"/>
<dbReference type="AlphaFoldDB" id="A0A2D2D452"/>
<accession>A0A2D2D452</accession>
<dbReference type="EMBL" id="CP023737">
    <property type="protein sequence ID" value="ATQ69763.1"/>
    <property type="molecule type" value="Genomic_DNA"/>
</dbReference>
<reference evidence="2" key="1">
    <citation type="submission" date="2017-10" db="EMBL/GenBank/DDBJ databases">
        <title>Completed PacBio SMRT sequence of Methylosinus trichosporium OB3b reveals presence of a third large plasmid.</title>
        <authorList>
            <person name="Charles T.C."/>
            <person name="Lynch M.D.J."/>
            <person name="Heil J.R."/>
            <person name="Cheng J."/>
        </authorList>
    </citation>
    <scope>NUCLEOTIDE SEQUENCE [LARGE SCALE GENOMIC DNA]</scope>
    <source>
        <strain evidence="2">OB3b</strain>
    </source>
</reference>
<keyword evidence="2" id="KW-1185">Reference proteome</keyword>
<evidence type="ECO:0000313" key="2">
    <source>
        <dbReference type="Proteomes" id="UP000230709"/>
    </source>
</evidence>
<dbReference type="STRING" id="595536.GCA_000178815_01361"/>
<dbReference type="KEGG" id="mtw:CQW49_19150"/>
<evidence type="ECO:0000313" key="1">
    <source>
        <dbReference type="EMBL" id="ATQ69763.1"/>
    </source>
</evidence>